<gene>
    <name evidence="2" type="ORF">PanWU01x14_124180</name>
</gene>
<keyword evidence="3" id="KW-1185">Reference proteome</keyword>
<dbReference type="Proteomes" id="UP000237105">
    <property type="component" value="Unassembled WGS sequence"/>
</dbReference>
<name>A0A2P5CTH7_PARAD</name>
<dbReference type="AlphaFoldDB" id="A0A2P5CTH7"/>
<evidence type="ECO:0000256" key="1">
    <source>
        <dbReference type="SAM" id="MobiDB-lite"/>
    </source>
</evidence>
<evidence type="ECO:0000313" key="3">
    <source>
        <dbReference type="Proteomes" id="UP000237105"/>
    </source>
</evidence>
<evidence type="ECO:0000313" key="2">
    <source>
        <dbReference type="EMBL" id="PON64349.1"/>
    </source>
</evidence>
<comment type="caution">
    <text evidence="2">The sequence shown here is derived from an EMBL/GenBank/DDBJ whole genome shotgun (WGS) entry which is preliminary data.</text>
</comment>
<organism evidence="2 3">
    <name type="scientific">Parasponia andersonii</name>
    <name type="common">Sponia andersonii</name>
    <dbReference type="NCBI Taxonomy" id="3476"/>
    <lineage>
        <taxon>Eukaryota</taxon>
        <taxon>Viridiplantae</taxon>
        <taxon>Streptophyta</taxon>
        <taxon>Embryophyta</taxon>
        <taxon>Tracheophyta</taxon>
        <taxon>Spermatophyta</taxon>
        <taxon>Magnoliopsida</taxon>
        <taxon>eudicotyledons</taxon>
        <taxon>Gunneridae</taxon>
        <taxon>Pentapetalae</taxon>
        <taxon>rosids</taxon>
        <taxon>fabids</taxon>
        <taxon>Rosales</taxon>
        <taxon>Cannabaceae</taxon>
        <taxon>Parasponia</taxon>
    </lineage>
</organism>
<dbReference type="EMBL" id="JXTB01000096">
    <property type="protein sequence ID" value="PON64349.1"/>
    <property type="molecule type" value="Genomic_DNA"/>
</dbReference>
<accession>A0A2P5CTH7</accession>
<feature type="region of interest" description="Disordered" evidence="1">
    <location>
        <begin position="1"/>
        <end position="41"/>
    </location>
</feature>
<proteinExistence type="predicted"/>
<protein>
    <submittedName>
        <fullName evidence="2">Uncharacterized protein</fullName>
    </submittedName>
</protein>
<sequence>MTYNRTTTSHTSLSHTPSLASTVSRVAAAASRHRPSSPWSSQKVATFTKKINNSKTLEVAAELHLKILRYEVR</sequence>
<reference evidence="3" key="1">
    <citation type="submission" date="2016-06" db="EMBL/GenBank/DDBJ databases">
        <title>Parallel loss of symbiosis genes in relatives of nitrogen-fixing non-legume Parasponia.</title>
        <authorList>
            <person name="Van Velzen R."/>
            <person name="Holmer R."/>
            <person name="Bu F."/>
            <person name="Rutten L."/>
            <person name="Van Zeijl A."/>
            <person name="Liu W."/>
            <person name="Santuari L."/>
            <person name="Cao Q."/>
            <person name="Sharma T."/>
            <person name="Shen D."/>
            <person name="Roswanjaya Y."/>
            <person name="Wardhani T."/>
            <person name="Kalhor M.S."/>
            <person name="Jansen J."/>
            <person name="Van den Hoogen J."/>
            <person name="Gungor B."/>
            <person name="Hartog M."/>
            <person name="Hontelez J."/>
            <person name="Verver J."/>
            <person name="Yang W.-C."/>
            <person name="Schijlen E."/>
            <person name="Repin R."/>
            <person name="Schilthuizen M."/>
            <person name="Schranz E."/>
            <person name="Heidstra R."/>
            <person name="Miyata K."/>
            <person name="Fedorova E."/>
            <person name="Kohlen W."/>
            <person name="Bisseling T."/>
            <person name="Smit S."/>
            <person name="Geurts R."/>
        </authorList>
    </citation>
    <scope>NUCLEOTIDE SEQUENCE [LARGE SCALE GENOMIC DNA]</scope>
    <source>
        <strain evidence="3">cv. WU1-14</strain>
    </source>
</reference>